<dbReference type="GO" id="GO:0051287">
    <property type="term" value="F:NAD binding"/>
    <property type="evidence" value="ECO:0007669"/>
    <property type="project" value="InterPro"/>
</dbReference>
<dbReference type="Gene3D" id="3.30.360.10">
    <property type="entry name" value="Dihydrodipicolinate Reductase, domain 2"/>
    <property type="match status" value="1"/>
</dbReference>
<dbReference type="InterPro" id="IPR036291">
    <property type="entry name" value="NAD(P)-bd_dom_sf"/>
</dbReference>
<dbReference type="SUPFAM" id="SSF51735">
    <property type="entry name" value="NAD(P)-binding Rossmann-fold domains"/>
    <property type="match status" value="1"/>
</dbReference>
<feature type="binding site" evidence="4">
    <location>
        <position position="236"/>
    </location>
    <ligand>
        <name>D-glyceraldehyde 3-phosphate</name>
        <dbReference type="ChEBI" id="CHEBI:59776"/>
    </ligand>
</feature>
<feature type="binding site" evidence="5">
    <location>
        <position position="123"/>
    </location>
    <ligand>
        <name>NAD(+)</name>
        <dbReference type="ChEBI" id="CHEBI:57540"/>
    </ligand>
</feature>
<dbReference type="Pfam" id="PF02800">
    <property type="entry name" value="Gp_dh_C"/>
    <property type="match status" value="1"/>
</dbReference>
<dbReference type="NCBIfam" id="TIGR01534">
    <property type="entry name" value="GAPDH-I"/>
    <property type="match status" value="1"/>
</dbReference>
<dbReference type="InterPro" id="IPR020828">
    <property type="entry name" value="GlycerAld_3-P_DH_NAD(P)-bd"/>
</dbReference>
<evidence type="ECO:0000313" key="11">
    <source>
        <dbReference type="Proteomes" id="UP000190626"/>
    </source>
</evidence>
<dbReference type="SMART" id="SM00846">
    <property type="entry name" value="Gp_dh_N"/>
    <property type="match status" value="1"/>
</dbReference>
<dbReference type="GO" id="GO:0050661">
    <property type="term" value="F:NADP binding"/>
    <property type="evidence" value="ECO:0007669"/>
    <property type="project" value="InterPro"/>
</dbReference>
<dbReference type="CDD" id="cd18126">
    <property type="entry name" value="GAPDH_I_C"/>
    <property type="match status" value="1"/>
</dbReference>
<evidence type="ECO:0000256" key="1">
    <source>
        <dbReference type="ARBA" id="ARBA00007406"/>
    </source>
</evidence>
<feature type="binding site" evidence="4">
    <location>
        <position position="185"/>
    </location>
    <ligand>
        <name>D-glyceraldehyde 3-phosphate</name>
        <dbReference type="ChEBI" id="CHEBI:59776"/>
    </ligand>
</feature>
<protein>
    <recommendedName>
        <fullName evidence="8">Glyceraldehyde-3-phosphate dehydrogenase</fullName>
        <ecNumber evidence="8">1.2.1.-</ecNumber>
    </recommendedName>
</protein>
<feature type="binding site" evidence="5">
    <location>
        <position position="81"/>
    </location>
    <ligand>
        <name>NAD(+)</name>
        <dbReference type="ChEBI" id="CHEBI:57540"/>
    </ligand>
</feature>
<dbReference type="InterPro" id="IPR020829">
    <property type="entry name" value="GlycerAld_3-P_DH_cat"/>
</dbReference>
<dbReference type="AlphaFoldDB" id="A0A1V4HGL7"/>
<proteinExistence type="inferred from homology"/>
<dbReference type="CDD" id="cd05214">
    <property type="entry name" value="GAPDH_I_N"/>
    <property type="match status" value="1"/>
</dbReference>
<keyword evidence="5" id="KW-0547">Nucleotide-binding</keyword>
<dbReference type="OrthoDB" id="9803304at2"/>
<keyword evidence="2 8" id="KW-0560">Oxidoreductase</keyword>
<feature type="binding site" evidence="5">
    <location>
        <position position="317"/>
    </location>
    <ligand>
        <name>NAD(+)</name>
        <dbReference type="ChEBI" id="CHEBI:57540"/>
    </ligand>
</feature>
<dbReference type="EMBL" id="MBTG01000020">
    <property type="protein sequence ID" value="OPH54834.1"/>
    <property type="molecule type" value="Genomic_DNA"/>
</dbReference>
<dbReference type="STRING" id="1469647.BC351_30810"/>
<keyword evidence="5" id="KW-0520">NAD</keyword>
<feature type="binding site" evidence="4">
    <location>
        <begin position="154"/>
        <end position="156"/>
    </location>
    <ligand>
        <name>D-glyceraldehyde 3-phosphate</name>
        <dbReference type="ChEBI" id="CHEBI:59776"/>
    </ligand>
</feature>
<evidence type="ECO:0000256" key="5">
    <source>
        <dbReference type="PIRSR" id="PIRSR000149-3"/>
    </source>
</evidence>
<dbReference type="PANTHER" id="PTHR43148">
    <property type="entry name" value="GLYCERALDEHYDE-3-PHOSPHATE DEHYDROGENASE 2"/>
    <property type="match status" value="1"/>
</dbReference>
<sequence length="351" mass="38960">MQMRVGISGTGRIGRLCLRKALSDRQQDYEIKVINSTSPIQVLAHLLKYDSVHGRWDAKIEVLNDHVLIINGQRIAVISEREPDLLPWEDSGVELVVDATGKFNHRHGAERHLFAGAKKVVITAPGTNMDLTVVMGVNEDQYDPKHHRLLSAASCTTNCLAPILHILDEAFHVKQGWMTTVHAFTNDQNHMDNPHKDLRRARACTHSIIPTSTGVGKALIDVLPHLASRIQGVSVRVPTQDVSLMDLQVVVGRKVQVDDVKLAIKQAIAGQIGAFVDYNELPLVSVDYIGNKKSAIIDGLSIMTQEDQIKLLAWYDNEWGYANRVIDLVAYMSHMESTQSKGEAACLKQTM</sequence>
<reference evidence="11" key="1">
    <citation type="submission" date="2016-07" db="EMBL/GenBank/DDBJ databases">
        <authorList>
            <person name="Florea S."/>
            <person name="Webb J.S."/>
            <person name="Jaromczyk J."/>
            <person name="Schardl C.L."/>
        </authorList>
    </citation>
    <scope>NUCLEOTIDE SEQUENCE [LARGE SCALE GENOMIC DNA]</scope>
    <source>
        <strain evidence="11">CY1</strain>
    </source>
</reference>
<dbReference type="InterPro" id="IPR020830">
    <property type="entry name" value="GlycerAld_3-P_DH_AS"/>
</dbReference>
<comment type="caution">
    <text evidence="10">The sequence shown here is derived from an EMBL/GenBank/DDBJ whole genome shotgun (WGS) entry which is preliminary data.</text>
</comment>
<evidence type="ECO:0000256" key="4">
    <source>
        <dbReference type="PIRSR" id="PIRSR000149-2"/>
    </source>
</evidence>
<dbReference type="PRINTS" id="PR00078">
    <property type="entry name" value="G3PDHDRGNASE"/>
</dbReference>
<name>A0A1V4HGL7_9BACL</name>
<evidence type="ECO:0000256" key="3">
    <source>
        <dbReference type="PIRSR" id="PIRSR000149-1"/>
    </source>
</evidence>
<feature type="domain" description="Glyceraldehyde 3-phosphate dehydrogenase NAD(P) binding" evidence="9">
    <location>
        <begin position="3"/>
        <end position="155"/>
    </location>
</feature>
<feature type="binding site" evidence="4">
    <location>
        <begin position="213"/>
        <end position="214"/>
    </location>
    <ligand>
        <name>D-glyceraldehyde 3-phosphate</name>
        <dbReference type="ChEBI" id="CHEBI:59776"/>
    </ligand>
</feature>
<dbReference type="EC" id="1.2.1.-" evidence="8"/>
<dbReference type="FunFam" id="3.40.50.720:FF:000001">
    <property type="entry name" value="Glyceraldehyde-3-phosphate dehydrogenase"/>
    <property type="match status" value="1"/>
</dbReference>
<evidence type="ECO:0000256" key="8">
    <source>
        <dbReference type="RuleBase" id="RU361160"/>
    </source>
</evidence>
<comment type="similarity">
    <text evidence="1 7">Belongs to the glyceraldehyde-3-phosphate dehydrogenase family.</text>
</comment>
<dbReference type="PROSITE" id="PS00071">
    <property type="entry name" value="GAPDH"/>
    <property type="match status" value="1"/>
</dbReference>
<evidence type="ECO:0000256" key="2">
    <source>
        <dbReference type="ARBA" id="ARBA00023002"/>
    </source>
</evidence>
<evidence type="ECO:0000259" key="9">
    <source>
        <dbReference type="SMART" id="SM00846"/>
    </source>
</evidence>
<dbReference type="PIRSF" id="PIRSF000149">
    <property type="entry name" value="GAP_DH"/>
    <property type="match status" value="1"/>
</dbReference>
<dbReference type="Pfam" id="PF00044">
    <property type="entry name" value="Gp_dh_N"/>
    <property type="match status" value="1"/>
</dbReference>
<evidence type="ECO:0000313" key="10">
    <source>
        <dbReference type="EMBL" id="OPH54834.1"/>
    </source>
</evidence>
<organism evidence="10 11">
    <name type="scientific">Paenibacillus ferrarius</name>
    <dbReference type="NCBI Taxonomy" id="1469647"/>
    <lineage>
        <taxon>Bacteria</taxon>
        <taxon>Bacillati</taxon>
        <taxon>Bacillota</taxon>
        <taxon>Bacilli</taxon>
        <taxon>Bacillales</taxon>
        <taxon>Paenibacillaceae</taxon>
        <taxon>Paenibacillus</taxon>
    </lineage>
</organism>
<accession>A0A1V4HGL7</accession>
<keyword evidence="11" id="KW-1185">Reference proteome</keyword>
<dbReference type="FunFam" id="3.30.360.10:FF:000002">
    <property type="entry name" value="Glyceraldehyde-3-phosphate dehydrogenase"/>
    <property type="match status" value="1"/>
</dbReference>
<dbReference type="RefSeq" id="WP_144028486.1">
    <property type="nucleotide sequence ID" value="NZ_MBTG01000020.1"/>
</dbReference>
<dbReference type="Proteomes" id="UP000190626">
    <property type="component" value="Unassembled WGS sequence"/>
</dbReference>
<dbReference type="SUPFAM" id="SSF55347">
    <property type="entry name" value="Glyceraldehyde-3-phosphate dehydrogenase-like, C-terminal domain"/>
    <property type="match status" value="1"/>
</dbReference>
<dbReference type="Gene3D" id="3.40.50.720">
    <property type="entry name" value="NAD(P)-binding Rossmann-like Domain"/>
    <property type="match status" value="1"/>
</dbReference>
<evidence type="ECO:0000256" key="7">
    <source>
        <dbReference type="RuleBase" id="RU000397"/>
    </source>
</evidence>
<feature type="site" description="Activates thiol group during catalysis" evidence="6">
    <location>
        <position position="182"/>
    </location>
</feature>
<feature type="binding site" evidence="5">
    <location>
        <begin position="12"/>
        <end position="13"/>
    </location>
    <ligand>
        <name>NAD(+)</name>
        <dbReference type="ChEBI" id="CHEBI:57540"/>
    </ligand>
</feature>
<dbReference type="GO" id="GO:0006006">
    <property type="term" value="P:glucose metabolic process"/>
    <property type="evidence" value="ECO:0007669"/>
    <property type="project" value="InterPro"/>
</dbReference>
<feature type="active site" description="Nucleophile" evidence="3">
    <location>
        <position position="155"/>
    </location>
</feature>
<gene>
    <name evidence="10" type="ORF">BC351_30810</name>
</gene>
<dbReference type="GO" id="GO:0016620">
    <property type="term" value="F:oxidoreductase activity, acting on the aldehyde or oxo group of donors, NAD or NADP as acceptor"/>
    <property type="evidence" value="ECO:0007669"/>
    <property type="project" value="InterPro"/>
</dbReference>
<evidence type="ECO:0000256" key="6">
    <source>
        <dbReference type="PIRSR" id="PIRSR000149-4"/>
    </source>
</evidence>
<dbReference type="InterPro" id="IPR020831">
    <property type="entry name" value="GlycerAld/Erythrose_P_DH"/>
</dbReference>
<dbReference type="InterPro" id="IPR006424">
    <property type="entry name" value="Glyceraldehyde-3-P_DH_1"/>
</dbReference>